<accession>A0A0G2EG00</accession>
<evidence type="ECO:0000313" key="5">
    <source>
        <dbReference type="Proteomes" id="UP000053317"/>
    </source>
</evidence>
<reference evidence="4 5" key="2">
    <citation type="submission" date="2015-05" db="EMBL/GenBank/DDBJ databases">
        <authorList>
            <person name="Morales-Cruz A."/>
            <person name="Amrine K.C."/>
            <person name="Cantu D."/>
        </authorList>
    </citation>
    <scope>NUCLEOTIDE SEQUENCE [LARGE SCALE GENOMIC DNA]</scope>
    <source>
        <strain evidence="4">UCRPC4</strain>
    </source>
</reference>
<name>A0A0G2EG00_PHACM</name>
<dbReference type="OrthoDB" id="2399539at2759"/>
<keyword evidence="1" id="KW-0539">Nucleus</keyword>
<dbReference type="CDD" id="cd12148">
    <property type="entry name" value="fungal_TF_MHR"/>
    <property type="match status" value="1"/>
</dbReference>
<proteinExistence type="predicted"/>
<organism evidence="4 5">
    <name type="scientific">Phaeomoniella chlamydospora</name>
    <name type="common">Phaeoacremonium chlamydosporum</name>
    <dbReference type="NCBI Taxonomy" id="158046"/>
    <lineage>
        <taxon>Eukaryota</taxon>
        <taxon>Fungi</taxon>
        <taxon>Dikarya</taxon>
        <taxon>Ascomycota</taxon>
        <taxon>Pezizomycotina</taxon>
        <taxon>Eurotiomycetes</taxon>
        <taxon>Chaetothyriomycetidae</taxon>
        <taxon>Phaeomoniellales</taxon>
        <taxon>Phaeomoniellaceae</taxon>
        <taxon>Phaeomoniella</taxon>
    </lineage>
</organism>
<dbReference type="GO" id="GO:0003677">
    <property type="term" value="F:DNA binding"/>
    <property type="evidence" value="ECO:0007669"/>
    <property type="project" value="InterPro"/>
</dbReference>
<evidence type="ECO:0000256" key="1">
    <source>
        <dbReference type="ARBA" id="ARBA00023242"/>
    </source>
</evidence>
<dbReference type="InterPro" id="IPR007219">
    <property type="entry name" value="XnlR_reg_dom"/>
</dbReference>
<protein>
    <submittedName>
        <fullName evidence="4">Putative c6 zinc finger domain containing protein</fullName>
    </submittedName>
</protein>
<dbReference type="PANTHER" id="PTHR47431:SF1">
    <property type="entry name" value="ZN(II)2CYS6 TRANSCRIPTION FACTOR (EUROFUNG)"/>
    <property type="match status" value="1"/>
</dbReference>
<evidence type="ECO:0000259" key="3">
    <source>
        <dbReference type="Pfam" id="PF04082"/>
    </source>
</evidence>
<reference evidence="4 5" key="1">
    <citation type="submission" date="2015-05" db="EMBL/GenBank/DDBJ databases">
        <title>Distinctive expansion of gene families associated with plant cell wall degradation and secondary metabolism in the genomes of grapevine trunk pathogens.</title>
        <authorList>
            <person name="Lawrence D.P."/>
            <person name="Travadon R."/>
            <person name="Rolshausen P.E."/>
            <person name="Baumgartner K."/>
        </authorList>
    </citation>
    <scope>NUCLEOTIDE SEQUENCE [LARGE SCALE GENOMIC DNA]</scope>
    <source>
        <strain evidence="4">UCRPC4</strain>
    </source>
</reference>
<dbReference type="Pfam" id="PF04082">
    <property type="entry name" value="Fungal_trans"/>
    <property type="match status" value="1"/>
</dbReference>
<gene>
    <name evidence="4" type="ORF">UCRPC4_g03775</name>
</gene>
<dbReference type="Proteomes" id="UP000053317">
    <property type="component" value="Unassembled WGS sequence"/>
</dbReference>
<evidence type="ECO:0000313" key="4">
    <source>
        <dbReference type="EMBL" id="KKY21339.1"/>
    </source>
</evidence>
<dbReference type="GO" id="GO:0006351">
    <property type="term" value="P:DNA-templated transcription"/>
    <property type="evidence" value="ECO:0007669"/>
    <property type="project" value="InterPro"/>
</dbReference>
<dbReference type="GO" id="GO:0008270">
    <property type="term" value="F:zinc ion binding"/>
    <property type="evidence" value="ECO:0007669"/>
    <property type="project" value="InterPro"/>
</dbReference>
<dbReference type="AlphaFoldDB" id="A0A0G2EG00"/>
<feature type="region of interest" description="Disordered" evidence="2">
    <location>
        <begin position="1"/>
        <end position="32"/>
    </location>
</feature>
<dbReference type="EMBL" id="LCWF01000086">
    <property type="protein sequence ID" value="KKY21339.1"/>
    <property type="molecule type" value="Genomic_DNA"/>
</dbReference>
<evidence type="ECO:0000256" key="2">
    <source>
        <dbReference type="SAM" id="MobiDB-lite"/>
    </source>
</evidence>
<comment type="caution">
    <text evidence="4">The sequence shown here is derived from an EMBL/GenBank/DDBJ whole genome shotgun (WGS) entry which is preliminary data.</text>
</comment>
<keyword evidence="5" id="KW-1185">Reference proteome</keyword>
<sequence length="310" mass="35181">MFTAGKPPDFSIAAEDSRPPLRSPPAKEPSNQLDITHTASSVHLLGLFYSYFFPAHPFVLPRGHLSDKFNKNECPQLQAVVEYLGACHDPMARKTDYLEMVNRRLFVTPPPQNPYTVQALLLFAIDAHANHEKDRALDMVRRGIRLALDLGMHSSVFATTHGFGDVVIEECWRRTFWELYIIERVLAADSRASESILITRTPIAVPLPCEESEYLTGNIYKHQTFEDFENRAFLGDDITFSSYAYRIDAARILASTLRLAANPPPDETTIEKIDHELGQWCLYLPDTKRTLVSKDGIYDEVLFHAHALTF</sequence>
<dbReference type="PANTHER" id="PTHR47431">
    <property type="entry name" value="ZN(II)2CYS6 TRANSCRIPTION FACTOR (EUROFUNG)-RELATED"/>
    <property type="match status" value="1"/>
</dbReference>
<feature type="domain" description="Xylanolytic transcriptional activator regulatory" evidence="3">
    <location>
        <begin position="107"/>
        <end position="219"/>
    </location>
</feature>